<comment type="caution">
    <text evidence="3">The sequence shown here is derived from an EMBL/GenBank/DDBJ whole genome shotgun (WGS) entry which is preliminary data.</text>
</comment>
<evidence type="ECO:0000256" key="1">
    <source>
        <dbReference type="SAM" id="MobiDB-lite"/>
    </source>
</evidence>
<dbReference type="eggNOG" id="COG1377">
    <property type="taxonomic scope" value="Bacteria"/>
</dbReference>
<feature type="transmembrane region" description="Helical" evidence="2">
    <location>
        <begin position="146"/>
        <end position="169"/>
    </location>
</feature>
<dbReference type="RefSeq" id="WP_009481562.1">
    <property type="nucleotide sequence ID" value="NZ_BAFE01000022.1"/>
</dbReference>
<keyword evidence="3" id="KW-0282">Flagellum</keyword>
<dbReference type="AlphaFoldDB" id="H5UPK6"/>
<keyword evidence="2" id="KW-0472">Membrane</keyword>
<dbReference type="Proteomes" id="UP000004367">
    <property type="component" value="Unassembled WGS sequence"/>
</dbReference>
<dbReference type="EMBL" id="BAFE01000022">
    <property type="protein sequence ID" value="GAB47664.1"/>
    <property type="molecule type" value="Genomic_DNA"/>
</dbReference>
<keyword evidence="4" id="KW-1185">Reference proteome</keyword>
<feature type="transmembrane region" description="Helical" evidence="2">
    <location>
        <begin position="31"/>
        <end position="48"/>
    </location>
</feature>
<dbReference type="InterPro" id="IPR006135">
    <property type="entry name" value="T3SS_substrate_exporter"/>
</dbReference>
<feature type="transmembrane region" description="Helical" evidence="2">
    <location>
        <begin position="189"/>
        <end position="207"/>
    </location>
</feature>
<keyword evidence="2" id="KW-1133">Transmembrane helix</keyword>
<accession>H5UPK6</accession>
<dbReference type="Gene3D" id="3.40.1690.10">
    <property type="entry name" value="secretion proteins EscU"/>
    <property type="match status" value="1"/>
</dbReference>
<evidence type="ECO:0000256" key="2">
    <source>
        <dbReference type="SAM" id="Phobius"/>
    </source>
</evidence>
<evidence type="ECO:0000313" key="3">
    <source>
        <dbReference type="EMBL" id="GAB47664.1"/>
    </source>
</evidence>
<proteinExistence type="predicted"/>
<keyword evidence="2" id="KW-0812">Transmembrane</keyword>
<feature type="region of interest" description="Disordered" evidence="1">
    <location>
        <begin position="217"/>
        <end position="244"/>
    </location>
</feature>
<feature type="transmembrane region" description="Helical" evidence="2">
    <location>
        <begin position="82"/>
        <end position="106"/>
    </location>
</feature>
<dbReference type="InterPro" id="IPR029025">
    <property type="entry name" value="T3SS_substrate_exporter_C"/>
</dbReference>
<dbReference type="Pfam" id="PF01312">
    <property type="entry name" value="Bac_export_2"/>
    <property type="match status" value="1"/>
</dbReference>
<dbReference type="SUPFAM" id="SSF160544">
    <property type="entry name" value="EscU C-terminal domain-like"/>
    <property type="match status" value="1"/>
</dbReference>
<dbReference type="STRING" id="1089455.MOPEL_023_00040"/>
<dbReference type="GO" id="GO:0009306">
    <property type="term" value="P:protein secretion"/>
    <property type="evidence" value="ECO:0007669"/>
    <property type="project" value="InterPro"/>
</dbReference>
<keyword evidence="3" id="KW-0969">Cilium</keyword>
<feature type="region of interest" description="Disordered" evidence="1">
    <location>
        <begin position="1"/>
        <end position="25"/>
    </location>
</feature>
<organism evidence="3 4">
    <name type="scientific">Mobilicoccus pelagius NBRC 104925</name>
    <dbReference type="NCBI Taxonomy" id="1089455"/>
    <lineage>
        <taxon>Bacteria</taxon>
        <taxon>Bacillati</taxon>
        <taxon>Actinomycetota</taxon>
        <taxon>Actinomycetes</taxon>
        <taxon>Micrococcales</taxon>
        <taxon>Dermatophilaceae</taxon>
        <taxon>Mobilicoccus</taxon>
    </lineage>
</organism>
<dbReference type="GO" id="GO:0005886">
    <property type="term" value="C:plasma membrane"/>
    <property type="evidence" value="ECO:0007669"/>
    <property type="project" value="TreeGrafter"/>
</dbReference>
<reference evidence="3 4" key="1">
    <citation type="submission" date="2012-02" db="EMBL/GenBank/DDBJ databases">
        <title>Whole genome shotgun sequence of Mobilicoccus pelagius NBRC 104925.</title>
        <authorList>
            <person name="Yoshida Y."/>
            <person name="Hosoyama A."/>
            <person name="Tsuchikane K."/>
            <person name="Katsumata H."/>
            <person name="Yamazaki S."/>
            <person name="Fujita N."/>
        </authorList>
    </citation>
    <scope>NUCLEOTIDE SEQUENCE [LARGE SCALE GENOMIC DNA]</scope>
    <source>
        <strain evidence="3 4">NBRC 104925</strain>
    </source>
</reference>
<dbReference type="PANTHER" id="PTHR30531:SF12">
    <property type="entry name" value="FLAGELLAR BIOSYNTHETIC PROTEIN FLHB"/>
    <property type="match status" value="1"/>
</dbReference>
<feature type="compositionally biased region" description="Basic and acidic residues" evidence="1">
    <location>
        <begin position="1"/>
        <end position="21"/>
    </location>
</feature>
<keyword evidence="3" id="KW-0966">Cell projection</keyword>
<dbReference type="PRINTS" id="PR00950">
    <property type="entry name" value="TYPE3IMSPROT"/>
</dbReference>
<dbReference type="PANTHER" id="PTHR30531">
    <property type="entry name" value="FLAGELLAR BIOSYNTHETIC PROTEIN FLHB"/>
    <property type="match status" value="1"/>
</dbReference>
<feature type="compositionally biased region" description="Basic and acidic residues" evidence="1">
    <location>
        <begin position="217"/>
        <end position="236"/>
    </location>
</feature>
<sequence length="387" mass="41855">MADKSDKTEKATPQKKREAKQEGNLPKTQDLSMWLTVLMFVVLGPSTLTKTRDSFSEMMHGVAGIVADPELGRATLLFKTSLLGVLTLIGPLVLSCMIAGVLGHVVQGGIMPSGKRFKPKWKKLNPVGGVKNMFGMHGVWTLVKTLIKFVVFGLVAYNVVFAAITSIAGSGAWSVGAVLDVVLDSAMKVIRTIAVVGLVIAAADYAMERHRVEKSLRMSKDEIKRESKQQEGDPHIKGQRRARQREMGQRRMMSAVGEASVVMTNPSHVAVALKYETGAGAPQVVAKGSGHLAQRIRQEAEARDVPVVEDVIVARMLYKLCDVDEYIPFELYDAIAQVLAFVMHLSERGTAAGVHETPLHHPGFDGTLPDDLTDAALGIRTPAPATG</sequence>
<gene>
    <name evidence="3" type="primary">flhB</name>
    <name evidence="3" type="ORF">MOPEL_023_00040</name>
</gene>
<evidence type="ECO:0000313" key="4">
    <source>
        <dbReference type="Proteomes" id="UP000004367"/>
    </source>
</evidence>
<dbReference type="OrthoDB" id="9807950at2"/>
<protein>
    <submittedName>
        <fullName evidence="3">Flagellar biosynthetic protein FlhB</fullName>
    </submittedName>
</protein>
<name>H5UPK6_9MICO</name>